<reference evidence="2 3" key="1">
    <citation type="submission" date="2019-03" db="EMBL/GenBank/DDBJ databases">
        <title>Draft genome sequences of novel Actinobacteria.</title>
        <authorList>
            <person name="Sahin N."/>
            <person name="Ay H."/>
            <person name="Saygin H."/>
        </authorList>
    </citation>
    <scope>NUCLEOTIDE SEQUENCE [LARGE SCALE GENOMIC DNA]</scope>
    <source>
        <strain evidence="2 3">5K138</strain>
    </source>
</reference>
<comment type="caution">
    <text evidence="2">The sequence shown here is derived from an EMBL/GenBank/DDBJ whole genome shotgun (WGS) entry which is preliminary data.</text>
</comment>
<evidence type="ECO:0000313" key="3">
    <source>
        <dbReference type="Proteomes" id="UP000294739"/>
    </source>
</evidence>
<name>A0A4R5CL92_9ACTN</name>
<sequence>MADVERFRALARSSPWLWTSVRLTRRMVGDARIPTGTVRAWVDRPGRTRVEDENGRVSVYDESSRERTDRGVFAATSDGSPLPGEVMKPRYHFPQDPEAPSPRRRPDGLVAARPTDFSVIYDDPMHVNYLWVAMLDPVELADGAPPEGPPSPEVPALDVLALTGGTRAGRPTVDATVRPASSYSPRCTCCALLDGEVVAGLLRQEGGFVPPRQAYADAFEVALDTETGICVRMRELGGDHGGTGFDVVIETVTPA</sequence>
<dbReference type="OrthoDB" id="4453940at2"/>
<keyword evidence="3" id="KW-1185">Reference proteome</keyword>
<dbReference type="AlphaFoldDB" id="A0A4R5CL92"/>
<accession>A0A4R5CL92</accession>
<proteinExistence type="predicted"/>
<dbReference type="Proteomes" id="UP000294739">
    <property type="component" value="Unassembled WGS sequence"/>
</dbReference>
<feature type="region of interest" description="Disordered" evidence="1">
    <location>
        <begin position="52"/>
        <end position="109"/>
    </location>
</feature>
<dbReference type="RefSeq" id="WP_131900414.1">
    <property type="nucleotide sequence ID" value="NZ_SMKZ01000057.1"/>
</dbReference>
<dbReference type="InParanoid" id="A0A4R5CL92"/>
<gene>
    <name evidence="2" type="ORF">E1269_26925</name>
</gene>
<evidence type="ECO:0000256" key="1">
    <source>
        <dbReference type="SAM" id="MobiDB-lite"/>
    </source>
</evidence>
<dbReference type="EMBL" id="SMKZ01000057">
    <property type="protein sequence ID" value="TDD99979.1"/>
    <property type="molecule type" value="Genomic_DNA"/>
</dbReference>
<protein>
    <submittedName>
        <fullName evidence="2">Uncharacterized protein</fullName>
    </submittedName>
</protein>
<organism evidence="2 3">
    <name type="scientific">Jiangella asiatica</name>
    <dbReference type="NCBI Taxonomy" id="2530372"/>
    <lineage>
        <taxon>Bacteria</taxon>
        <taxon>Bacillati</taxon>
        <taxon>Actinomycetota</taxon>
        <taxon>Actinomycetes</taxon>
        <taxon>Jiangellales</taxon>
        <taxon>Jiangellaceae</taxon>
        <taxon>Jiangella</taxon>
    </lineage>
</organism>
<evidence type="ECO:0000313" key="2">
    <source>
        <dbReference type="EMBL" id="TDD99979.1"/>
    </source>
</evidence>